<evidence type="ECO:0000256" key="2">
    <source>
        <dbReference type="PIRSR" id="PIRSR601461-2"/>
    </source>
</evidence>
<dbReference type="GO" id="GO:0006508">
    <property type="term" value="P:proteolysis"/>
    <property type="evidence" value="ECO:0007669"/>
    <property type="project" value="UniProtKB-KW"/>
</dbReference>
<dbReference type="GO" id="GO:0004190">
    <property type="term" value="F:aspartic-type endopeptidase activity"/>
    <property type="evidence" value="ECO:0007669"/>
    <property type="project" value="InterPro"/>
</dbReference>
<dbReference type="InterPro" id="IPR021109">
    <property type="entry name" value="Peptidase_aspartic_dom_sf"/>
</dbReference>
<keyword evidence="4" id="KW-0378">Hydrolase</keyword>
<dbReference type="InterPro" id="IPR033121">
    <property type="entry name" value="PEPTIDASE_A1"/>
</dbReference>
<proteinExistence type="inferred from homology"/>
<dbReference type="PROSITE" id="PS51767">
    <property type="entry name" value="PEPTIDASE_A1"/>
    <property type="match status" value="1"/>
</dbReference>
<evidence type="ECO:0000313" key="5">
    <source>
        <dbReference type="Proteomes" id="UP000243686"/>
    </source>
</evidence>
<dbReference type="InterPro" id="IPR034164">
    <property type="entry name" value="Pepsin-like_dom"/>
</dbReference>
<dbReference type="Gene3D" id="2.40.70.10">
    <property type="entry name" value="Acid Proteases"/>
    <property type="match status" value="1"/>
</dbReference>
<protein>
    <submittedName>
        <fullName evidence="4">Eukaryotic aspartyl protease</fullName>
    </submittedName>
</protein>
<reference evidence="4 5" key="1">
    <citation type="submission" date="2015-03" db="EMBL/GenBank/DDBJ databases">
        <title>Draft genome of the nematode, Opisthorchis viverrini.</title>
        <authorList>
            <person name="Mitreva M."/>
        </authorList>
    </citation>
    <scope>NUCLEOTIDE SEQUENCE [LARGE SCALE GENOMIC DNA]</scope>
    <source>
        <strain evidence="4">Khon Kaen</strain>
    </source>
</reference>
<dbReference type="AlphaFoldDB" id="A0A1S8WQZ8"/>
<dbReference type="InterPro" id="IPR001461">
    <property type="entry name" value="Aspartic_peptidase_A1"/>
</dbReference>
<evidence type="ECO:0000313" key="4">
    <source>
        <dbReference type="EMBL" id="OON16821.1"/>
    </source>
</evidence>
<dbReference type="Pfam" id="PF00026">
    <property type="entry name" value="Asp"/>
    <property type="match status" value="1"/>
</dbReference>
<dbReference type="EMBL" id="KV896445">
    <property type="protein sequence ID" value="OON16821.1"/>
    <property type="molecule type" value="Genomic_DNA"/>
</dbReference>
<dbReference type="CDD" id="cd05471">
    <property type="entry name" value="pepsin_like"/>
    <property type="match status" value="1"/>
</dbReference>
<evidence type="ECO:0000256" key="1">
    <source>
        <dbReference type="ARBA" id="ARBA00007447"/>
    </source>
</evidence>
<dbReference type="PANTHER" id="PTHR47966">
    <property type="entry name" value="BETA-SITE APP-CLEAVING ENZYME, ISOFORM A-RELATED"/>
    <property type="match status" value="1"/>
</dbReference>
<comment type="similarity">
    <text evidence="1">Belongs to the peptidase A1 family.</text>
</comment>
<dbReference type="PANTHER" id="PTHR47966:SF51">
    <property type="entry name" value="BETA-SITE APP-CLEAVING ENZYME, ISOFORM A-RELATED"/>
    <property type="match status" value="1"/>
</dbReference>
<name>A0A1S8WQZ8_OPIVI</name>
<dbReference type="Proteomes" id="UP000243686">
    <property type="component" value="Unassembled WGS sequence"/>
</dbReference>
<keyword evidence="5" id="KW-1185">Reference proteome</keyword>
<dbReference type="SUPFAM" id="SSF50630">
    <property type="entry name" value="Acid proteases"/>
    <property type="match status" value="1"/>
</dbReference>
<feature type="domain" description="Peptidase A1" evidence="3">
    <location>
        <begin position="1"/>
        <end position="254"/>
    </location>
</feature>
<keyword evidence="4" id="KW-0645">Protease</keyword>
<organism evidence="4 5">
    <name type="scientific">Opisthorchis viverrini</name>
    <name type="common">Southeast Asian liver fluke</name>
    <dbReference type="NCBI Taxonomy" id="6198"/>
    <lineage>
        <taxon>Eukaryota</taxon>
        <taxon>Metazoa</taxon>
        <taxon>Spiralia</taxon>
        <taxon>Lophotrochozoa</taxon>
        <taxon>Platyhelminthes</taxon>
        <taxon>Trematoda</taxon>
        <taxon>Digenea</taxon>
        <taxon>Opisthorchiida</taxon>
        <taxon>Opisthorchiata</taxon>
        <taxon>Opisthorchiidae</taxon>
        <taxon>Opisthorchis</taxon>
    </lineage>
</organism>
<accession>A0A1S8WQZ8</accession>
<gene>
    <name evidence="4" type="ORF">X801_07352</name>
</gene>
<keyword evidence="2" id="KW-1015">Disulfide bond</keyword>
<sequence>MGFHGFVRFDYTSFRLNGIPPIRMAFFLLSSYKPNQGLPVEGDGHMGLGHTEATRTIVDMSILNVLSEAQLIDHKRFTLLCVCDAHRNDLEPDAQVVFGSHHKIYPEDFQMTPAYVARGGWKVEVRGLRTPTQSISLMAFTATLDSTTWLNGASVERAGLINAALGGTLSENVYTVDCNQISQLPTLVFIFNGFELSLQPEQYVQKEQRHGRTRCFSSIVSNPGIRNKDMVLGMAFMEQFLTMFDQEAKNVGFQPRIC</sequence>
<evidence type="ECO:0000259" key="3">
    <source>
        <dbReference type="PROSITE" id="PS51767"/>
    </source>
</evidence>
<feature type="disulfide bond" evidence="2">
    <location>
        <begin position="178"/>
        <end position="215"/>
    </location>
</feature>